<comment type="subcellular location">
    <subcellularLocation>
        <location evidence="2">Cell membrane</location>
        <topology evidence="2">Multi-pass membrane protein</topology>
    </subcellularLocation>
</comment>
<keyword evidence="4" id="KW-1003">Cell membrane</keyword>
<evidence type="ECO:0000256" key="4">
    <source>
        <dbReference type="ARBA" id="ARBA00022475"/>
    </source>
</evidence>
<dbReference type="InterPro" id="IPR003660">
    <property type="entry name" value="HAMP_dom"/>
</dbReference>
<feature type="domain" description="HAMP" evidence="14">
    <location>
        <begin position="328"/>
        <end position="380"/>
    </location>
</feature>
<dbReference type="SUPFAM" id="SSF158472">
    <property type="entry name" value="HAMP domain-like"/>
    <property type="match status" value="1"/>
</dbReference>
<reference evidence="15 16" key="1">
    <citation type="submission" date="2024-09" db="EMBL/GenBank/DDBJ databases">
        <authorList>
            <person name="Sun Q."/>
            <person name="Mori K."/>
        </authorList>
    </citation>
    <scope>NUCLEOTIDE SEQUENCE [LARGE SCALE GENOMIC DNA]</scope>
    <source>
        <strain evidence="15 16">CCM 7759</strain>
    </source>
</reference>
<evidence type="ECO:0000256" key="10">
    <source>
        <dbReference type="ARBA" id="ARBA00023012"/>
    </source>
</evidence>
<dbReference type="Pfam" id="PF06580">
    <property type="entry name" value="His_kinase"/>
    <property type="match status" value="1"/>
</dbReference>
<dbReference type="InterPro" id="IPR010559">
    <property type="entry name" value="Sig_transdc_His_kin_internal"/>
</dbReference>
<keyword evidence="10" id="KW-0902">Two-component regulatory system</keyword>
<evidence type="ECO:0000256" key="2">
    <source>
        <dbReference type="ARBA" id="ARBA00004651"/>
    </source>
</evidence>
<feature type="domain" description="Histidine kinase" evidence="13">
    <location>
        <begin position="490"/>
        <end position="589"/>
    </location>
</feature>
<evidence type="ECO:0000256" key="8">
    <source>
        <dbReference type="ARBA" id="ARBA00022777"/>
    </source>
</evidence>
<dbReference type="PROSITE" id="PS50109">
    <property type="entry name" value="HIS_KIN"/>
    <property type="match status" value="1"/>
</dbReference>
<dbReference type="CDD" id="cd06225">
    <property type="entry name" value="HAMP"/>
    <property type="match status" value="1"/>
</dbReference>
<dbReference type="InterPro" id="IPR050640">
    <property type="entry name" value="Bact_2-comp_sensor_kinase"/>
</dbReference>
<evidence type="ECO:0000313" key="16">
    <source>
        <dbReference type="Proteomes" id="UP001589776"/>
    </source>
</evidence>
<dbReference type="Gene3D" id="6.10.340.10">
    <property type="match status" value="1"/>
</dbReference>
<dbReference type="SMART" id="SM00304">
    <property type="entry name" value="HAMP"/>
    <property type="match status" value="1"/>
</dbReference>
<evidence type="ECO:0000313" key="15">
    <source>
        <dbReference type="EMBL" id="MFC0216585.1"/>
    </source>
</evidence>
<dbReference type="Proteomes" id="UP001589776">
    <property type="component" value="Unassembled WGS sequence"/>
</dbReference>
<protein>
    <recommendedName>
        <fullName evidence="3">histidine kinase</fullName>
        <ecNumber evidence="3">2.7.13.3</ecNumber>
    </recommendedName>
</protein>
<dbReference type="Pfam" id="PF00672">
    <property type="entry name" value="HAMP"/>
    <property type="match status" value="1"/>
</dbReference>
<keyword evidence="6 15" id="KW-0808">Transferase</keyword>
<dbReference type="PROSITE" id="PS50885">
    <property type="entry name" value="HAMP"/>
    <property type="match status" value="1"/>
</dbReference>
<proteinExistence type="predicted"/>
<dbReference type="Pfam" id="PF02518">
    <property type="entry name" value="HATPase_c"/>
    <property type="match status" value="1"/>
</dbReference>
<dbReference type="GO" id="GO:0004673">
    <property type="term" value="F:protein histidine kinase activity"/>
    <property type="evidence" value="ECO:0007669"/>
    <property type="project" value="UniProtKB-EC"/>
</dbReference>
<keyword evidence="8 15" id="KW-0418">Kinase</keyword>
<keyword evidence="12" id="KW-0812">Transmembrane</keyword>
<dbReference type="InterPro" id="IPR003594">
    <property type="entry name" value="HATPase_dom"/>
</dbReference>
<dbReference type="EC" id="2.7.13.3" evidence="3"/>
<evidence type="ECO:0000256" key="1">
    <source>
        <dbReference type="ARBA" id="ARBA00000085"/>
    </source>
</evidence>
<dbReference type="SUPFAM" id="SSF55874">
    <property type="entry name" value="ATPase domain of HSP90 chaperone/DNA topoisomerase II/histidine kinase"/>
    <property type="match status" value="1"/>
</dbReference>
<keyword evidence="9" id="KW-0067">ATP-binding</keyword>
<dbReference type="Gene3D" id="3.30.565.10">
    <property type="entry name" value="Histidine kinase-like ATPase, C-terminal domain"/>
    <property type="match status" value="1"/>
</dbReference>
<evidence type="ECO:0000256" key="9">
    <source>
        <dbReference type="ARBA" id="ARBA00022840"/>
    </source>
</evidence>
<comment type="caution">
    <text evidence="15">The sequence shown here is derived from an EMBL/GenBank/DDBJ whole genome shotgun (WGS) entry which is preliminary data.</text>
</comment>
<evidence type="ECO:0000256" key="11">
    <source>
        <dbReference type="ARBA" id="ARBA00023136"/>
    </source>
</evidence>
<dbReference type="PANTHER" id="PTHR34220">
    <property type="entry name" value="SENSOR HISTIDINE KINASE YPDA"/>
    <property type="match status" value="1"/>
</dbReference>
<dbReference type="RefSeq" id="WP_377474919.1">
    <property type="nucleotide sequence ID" value="NZ_JBHLWN010000123.1"/>
</dbReference>
<keyword evidence="5" id="KW-0597">Phosphoprotein</keyword>
<dbReference type="PRINTS" id="PR00344">
    <property type="entry name" value="BCTRLSENSOR"/>
</dbReference>
<dbReference type="SMART" id="SM00387">
    <property type="entry name" value="HATPase_c"/>
    <property type="match status" value="1"/>
</dbReference>
<dbReference type="InterPro" id="IPR004358">
    <property type="entry name" value="Sig_transdc_His_kin-like_C"/>
</dbReference>
<dbReference type="InterPro" id="IPR036890">
    <property type="entry name" value="HATPase_C_sf"/>
</dbReference>
<sequence>MMFKKRARMAGKDRRSKDWYLPLRYKILLSYMFLVLVPVILIGSYAYKSSESAISENTRSNLEIAVKQIGSNVNYRVDDLMRAAEVLFADQSLSRYLSGYFLDYEKFSVTTQYILPRLESAANLPNMNAQVYMYLDNSRISEFYYNYSLTETKTAVPAGRQYSIFHTDRIVGEEWYRSLQLNVDTKVWKQVGDDAALQQISYIRPLMNYDTLTTIGLIKITVKLTDIFYDIDLTQLGTGSRLFVMDSRNELLFTGSKSKPQLAGDLSKEHGEQYLQIRQPIPSMPASIEAWIPYASFQDNSRKVRNLTILICCLSLLVLTAISVIMSRYLLRRFHKLIELLRAFQEGDFHKRMPLLGKDEFAQIGSAFNEMATTIEKLIDEVYVGKLEKKEAELQVLHAQMNPHFLYNTFSSISRMAKLGEIDKLHEMIRSLAKFYRLSLNKGEMLIPVGKELQIVQSYLDIQRIKFADRIEAVFEVDDKLTEYTTVKFILQPFVENVLEHAWYDDRIVITVRVYSDGDIICMEVEDNGLGMKQEVIDSVLDPSGHGLGYGIRNVDQRIKLHFGKRYGVTIMSTLGEGTIVRIRFPLCAA</sequence>
<keyword evidence="16" id="KW-1185">Reference proteome</keyword>
<keyword evidence="12" id="KW-1133">Transmembrane helix</keyword>
<dbReference type="InterPro" id="IPR005467">
    <property type="entry name" value="His_kinase_dom"/>
</dbReference>
<evidence type="ECO:0000256" key="5">
    <source>
        <dbReference type="ARBA" id="ARBA00022553"/>
    </source>
</evidence>
<evidence type="ECO:0000256" key="6">
    <source>
        <dbReference type="ARBA" id="ARBA00022679"/>
    </source>
</evidence>
<name>A0ABV6DV95_9BACL</name>
<evidence type="ECO:0000256" key="12">
    <source>
        <dbReference type="SAM" id="Phobius"/>
    </source>
</evidence>
<feature type="transmembrane region" description="Helical" evidence="12">
    <location>
        <begin position="307"/>
        <end position="331"/>
    </location>
</feature>
<accession>A0ABV6DV95</accession>
<comment type="catalytic activity">
    <reaction evidence="1">
        <text>ATP + protein L-histidine = ADP + protein N-phospho-L-histidine.</text>
        <dbReference type="EC" id="2.7.13.3"/>
    </reaction>
</comment>
<dbReference type="PANTHER" id="PTHR34220:SF7">
    <property type="entry name" value="SENSOR HISTIDINE KINASE YPDA"/>
    <property type="match status" value="1"/>
</dbReference>
<evidence type="ECO:0000256" key="7">
    <source>
        <dbReference type="ARBA" id="ARBA00022741"/>
    </source>
</evidence>
<evidence type="ECO:0000256" key="3">
    <source>
        <dbReference type="ARBA" id="ARBA00012438"/>
    </source>
</evidence>
<dbReference type="EMBL" id="JBHLWN010000123">
    <property type="protein sequence ID" value="MFC0216585.1"/>
    <property type="molecule type" value="Genomic_DNA"/>
</dbReference>
<evidence type="ECO:0000259" key="13">
    <source>
        <dbReference type="PROSITE" id="PS50109"/>
    </source>
</evidence>
<keyword evidence="11 12" id="KW-0472">Membrane</keyword>
<keyword evidence="7" id="KW-0547">Nucleotide-binding</keyword>
<organism evidence="15 16">
    <name type="scientific">Paenibacillus chartarius</name>
    <dbReference type="NCBI Taxonomy" id="747481"/>
    <lineage>
        <taxon>Bacteria</taxon>
        <taxon>Bacillati</taxon>
        <taxon>Bacillota</taxon>
        <taxon>Bacilli</taxon>
        <taxon>Bacillales</taxon>
        <taxon>Paenibacillaceae</taxon>
        <taxon>Paenibacillus</taxon>
    </lineage>
</organism>
<evidence type="ECO:0000259" key="14">
    <source>
        <dbReference type="PROSITE" id="PS50885"/>
    </source>
</evidence>
<gene>
    <name evidence="15" type="ORF">ACFFK0_29750</name>
</gene>